<name>A0A3Q2LCJ1_HORSE</name>
<dbReference type="VGNC" id="VGNC:22318">
    <property type="gene designation" value="RFC1"/>
</dbReference>
<feature type="region of interest" description="Disordered" evidence="10">
    <location>
        <begin position="978"/>
        <end position="1046"/>
    </location>
</feature>
<dbReference type="Gene3D" id="1.10.8.60">
    <property type="match status" value="1"/>
</dbReference>
<dbReference type="InterPro" id="IPR008921">
    <property type="entry name" value="DNA_pol3_clamp-load_cplx_C"/>
</dbReference>
<evidence type="ECO:0000256" key="3">
    <source>
        <dbReference type="ARBA" id="ARBA00022705"/>
    </source>
</evidence>
<dbReference type="Gene3D" id="3.40.50.300">
    <property type="entry name" value="P-loop containing nucleotide triphosphate hydrolases"/>
    <property type="match status" value="1"/>
</dbReference>
<comment type="function">
    <text evidence="7">Subunit of the replication factor C (RFC) complex which acts during elongation of primed DNA templates by DNA polymerases delta and epsilon, and is necessary for ATP-dependent loading of proliferating cell nuclear antigen (PCNA) onto primed DNA. This subunit binds to the primer-template junction. Binds the PO-B transcription element as well as other GA rich DNA sequences. Can bind single- or double-stranded DNA.</text>
</comment>
<dbReference type="Gene3D" id="1.20.272.10">
    <property type="match status" value="1"/>
</dbReference>
<dbReference type="ExpressionAtlas" id="A0A3Q2LCJ1">
    <property type="expression patterns" value="baseline"/>
</dbReference>
<dbReference type="GeneTree" id="ENSGT00730000111066"/>
<evidence type="ECO:0000256" key="9">
    <source>
        <dbReference type="PIRNR" id="PIRNR036578"/>
    </source>
</evidence>
<dbReference type="InterPro" id="IPR012178">
    <property type="entry name" value="RFC1"/>
</dbReference>
<feature type="compositionally biased region" description="Basic and acidic residues" evidence="10">
    <location>
        <begin position="354"/>
        <end position="368"/>
    </location>
</feature>
<feature type="compositionally biased region" description="Polar residues" evidence="10">
    <location>
        <begin position="463"/>
        <end position="474"/>
    </location>
</feature>
<gene>
    <name evidence="12 14" type="primary">RFC1</name>
</gene>
<dbReference type="CDD" id="cd18140">
    <property type="entry name" value="HLD_clamp_RFC"/>
    <property type="match status" value="1"/>
</dbReference>
<dbReference type="Pfam" id="PF25361">
    <property type="entry name" value="AAA_lid_RFC1"/>
    <property type="match status" value="1"/>
</dbReference>
<feature type="domain" description="AAA+ ATPase" evidence="11">
    <location>
        <begin position="541"/>
        <end position="676"/>
    </location>
</feature>
<keyword evidence="3 9" id="KW-0235">DNA replication</keyword>
<comment type="similarity">
    <text evidence="2 9">Belongs to the activator 1 large subunit family.</text>
</comment>
<reference evidence="12" key="3">
    <citation type="submission" date="2025-09" db="UniProtKB">
        <authorList>
            <consortium name="Ensembl"/>
        </authorList>
    </citation>
    <scope>IDENTIFICATION</scope>
    <source>
        <strain evidence="12">Thoroughbred</strain>
    </source>
</reference>
<feature type="compositionally biased region" description="Low complexity" evidence="10">
    <location>
        <begin position="303"/>
        <end position="312"/>
    </location>
</feature>
<dbReference type="FunFam" id="1.10.8.60:FF:000021">
    <property type="entry name" value="Replication factor C subunit 1"/>
    <property type="match status" value="1"/>
</dbReference>
<dbReference type="GO" id="GO:0006260">
    <property type="term" value="P:DNA replication"/>
    <property type="evidence" value="ECO:0007669"/>
    <property type="project" value="UniProtKB-KW"/>
</dbReference>
<evidence type="ECO:0000256" key="6">
    <source>
        <dbReference type="ARBA" id="ARBA00023242"/>
    </source>
</evidence>
<dbReference type="GO" id="GO:0005663">
    <property type="term" value="C:DNA replication factor C complex"/>
    <property type="evidence" value="ECO:0007669"/>
    <property type="project" value="InterPro"/>
</dbReference>
<feature type="compositionally biased region" description="Basic and acidic residues" evidence="10">
    <location>
        <begin position="234"/>
        <end position="250"/>
    </location>
</feature>
<dbReference type="FunFam" id="1.20.272.10:FF:000005">
    <property type="entry name" value="Replication factor C subunit 1"/>
    <property type="match status" value="1"/>
</dbReference>
<evidence type="ECO:0000256" key="10">
    <source>
        <dbReference type="SAM" id="MobiDB-lite"/>
    </source>
</evidence>
<evidence type="ECO:0000256" key="5">
    <source>
        <dbReference type="ARBA" id="ARBA00022840"/>
    </source>
</evidence>
<dbReference type="InterPro" id="IPR003959">
    <property type="entry name" value="ATPase_AAA_core"/>
</dbReference>
<evidence type="ECO:0000313" key="13">
    <source>
        <dbReference type="Proteomes" id="UP000002281"/>
    </source>
</evidence>
<dbReference type="FunFam" id="3.40.50.300:FF:000395">
    <property type="entry name" value="Replication factor C subunit 1"/>
    <property type="match status" value="1"/>
</dbReference>
<dbReference type="SMART" id="SM00382">
    <property type="entry name" value="AAA"/>
    <property type="match status" value="1"/>
</dbReference>
<dbReference type="PIRSF" id="PIRSF036578">
    <property type="entry name" value="RFC1"/>
    <property type="match status" value="1"/>
</dbReference>
<dbReference type="Pfam" id="PF00004">
    <property type="entry name" value="AAA"/>
    <property type="match status" value="1"/>
</dbReference>
<feature type="compositionally biased region" description="Basic and acidic residues" evidence="10">
    <location>
        <begin position="418"/>
        <end position="441"/>
    </location>
</feature>
<dbReference type="Pfam" id="PF08519">
    <property type="entry name" value="RFC1"/>
    <property type="match status" value="1"/>
</dbReference>
<proteinExistence type="inferred from homology"/>
<sequence>MDIRKFFGVIPSGKKLASETVKKNEKTKSAEETLKAKKGIKEIKVNSSCEEDDFKQKQPNKKKRIIYDSDSESEETVQVKNAKKQPEKLPLSSKPGKILRQDPVTYISETDEDDDFVCKKAASKSKENGGSTNSYLGASNMKKSEENTKTKNKPLSPIKLTPTSVLDYFGTGSVQRSDKKMVSSKRKEPSQNTDDSRLNDEAIAKQLQLDEDAELERQLHEDEEFARTLAMLDEEPKTKKARKDPEERETFSSVQATLSKTEKHKYPHKEERKNCSPKKQTKCESSKKSQQHSKSSGPKIGEPSPKASSKLALLKKKQESSYKETEPVPSKSKENAIELKGETKTPKKTKSSPAKKESISPEDSEKRRTNYQAYRSYLNREGPKALGSKEIPKMKKDKSKLERTPQKNGQGKRKISPTKKESESKKSKLTPKRDSSVKSIKKETSVFRRGLDFKEQVAEETNGDSQTRNLAGDSSENKVENLLWVDKYKPLSLKTIIGQQGDQSCANKLLRWLQNWHKSPSEEKKHAAKFGKFAGKDDGSSFKAALLSGPPGVGKTTTASLVCQELGYSYVELNASDTRSKNSLKEIVAESLNNTSIKGFYSSGLAHSGSMKHALLMDEVDGMAGNEDRGGIQELIGLIKHTKIPIICMCNDRNHPKIRSLIHYCFDLRFQRPRVEQIKGAMMSIAFKEGLKIPPPAMNEIILGANQDIRQVLHNLSMWCARSKALTYDQAKADSHRAKKDIKLGPFDVARKVFAAGEETAHMSLMDKSDLFFHDYSIAPLFVQENYIHVKPVAAGGDMKKHLMLLSRAADSICDGDLVDRQIRSKQNWSLLPTQAIYASVLPGELMRGYLTQFPTFPSWLGKHSSTGKHDRIVQDLALHMSLRTYSSKRTVNMEYLSHIRDALVQPLTSQGVEGVQDVVALMDTYYLMKEDFENIMEISSWGGKPSPFSKLDPKVKAAFTRAYNKEVHLTPYSLQAVKTSRQSTGPALDSEYNEELNEDDSQSDEKDQDSMETDAMIKKKPKSSNPSKSERDKESRKGKGKSSKK</sequence>
<feature type="region of interest" description="Disordered" evidence="10">
    <location>
        <begin position="48"/>
        <end position="106"/>
    </location>
</feature>
<dbReference type="PANTHER" id="PTHR23389">
    <property type="entry name" value="CHROMOSOME TRANSMISSION FIDELITY FACTOR 18"/>
    <property type="match status" value="1"/>
</dbReference>
<accession>A0A3Q2LCJ1</accession>
<evidence type="ECO:0000256" key="7">
    <source>
        <dbReference type="ARBA" id="ARBA00054501"/>
    </source>
</evidence>
<dbReference type="Bgee" id="ENSECAG00000024126">
    <property type="expression patterns" value="Expressed in brainstem and 23 other cell types or tissues"/>
</dbReference>
<keyword evidence="6 9" id="KW-0539">Nucleus</keyword>
<organism evidence="12 13">
    <name type="scientific">Equus caballus</name>
    <name type="common">Horse</name>
    <dbReference type="NCBI Taxonomy" id="9796"/>
    <lineage>
        <taxon>Eukaryota</taxon>
        <taxon>Metazoa</taxon>
        <taxon>Chordata</taxon>
        <taxon>Craniata</taxon>
        <taxon>Vertebrata</taxon>
        <taxon>Euteleostomi</taxon>
        <taxon>Mammalia</taxon>
        <taxon>Eutheria</taxon>
        <taxon>Laurasiatheria</taxon>
        <taxon>Perissodactyla</taxon>
        <taxon>Equidae</taxon>
        <taxon>Equus</taxon>
    </lineage>
</organism>
<dbReference type="GO" id="GO:0003689">
    <property type="term" value="F:DNA clamp loader activity"/>
    <property type="evidence" value="ECO:0007669"/>
    <property type="project" value="UniProtKB-UniRule"/>
</dbReference>
<dbReference type="InterPro" id="IPR003593">
    <property type="entry name" value="AAA+_ATPase"/>
</dbReference>
<evidence type="ECO:0000313" key="14">
    <source>
        <dbReference type="VGNC" id="VGNC:22318"/>
    </source>
</evidence>
<evidence type="ECO:0000256" key="4">
    <source>
        <dbReference type="ARBA" id="ARBA00022741"/>
    </source>
</evidence>
<keyword evidence="4 9" id="KW-0547">Nucleotide-binding</keyword>
<feature type="compositionally biased region" description="Basic and acidic residues" evidence="10">
    <location>
        <begin position="316"/>
        <end position="345"/>
    </location>
</feature>
<dbReference type="InterPro" id="IPR047854">
    <property type="entry name" value="RFC_lid"/>
</dbReference>
<feature type="compositionally biased region" description="Polar residues" evidence="10">
    <location>
        <begin position="128"/>
        <end position="137"/>
    </location>
</feature>
<reference evidence="12" key="2">
    <citation type="submission" date="2025-08" db="UniProtKB">
        <authorList>
            <consortium name="Ensembl"/>
        </authorList>
    </citation>
    <scope>IDENTIFICATION</scope>
    <source>
        <strain evidence="12">Thoroughbred</strain>
    </source>
</reference>
<evidence type="ECO:0000256" key="1">
    <source>
        <dbReference type="ARBA" id="ARBA00004123"/>
    </source>
</evidence>
<comment type="subunit">
    <text evidence="8">Large subunit of the RFC complex, an heteropentameric complex consisting of RFC1 and four small subunits RFC2, RFC3, RFC4 and RFC5; the RFC complex interacts with PCNA and the interaction involves RFC1.</text>
</comment>
<dbReference type="Proteomes" id="UP000002281">
    <property type="component" value="Chromosome 3"/>
</dbReference>
<dbReference type="GO" id="GO:0016887">
    <property type="term" value="F:ATP hydrolysis activity"/>
    <property type="evidence" value="ECO:0007669"/>
    <property type="project" value="InterPro"/>
</dbReference>
<feature type="region of interest" description="Disordered" evidence="10">
    <location>
        <begin position="454"/>
        <end position="474"/>
    </location>
</feature>
<reference evidence="12 13" key="1">
    <citation type="journal article" date="2009" name="Science">
        <title>Genome sequence, comparative analysis, and population genetics of the domestic horse.</title>
        <authorList>
            <consortium name="Broad Institute Genome Sequencing Platform"/>
            <consortium name="Broad Institute Whole Genome Assembly Team"/>
            <person name="Wade C.M."/>
            <person name="Giulotto E."/>
            <person name="Sigurdsson S."/>
            <person name="Zoli M."/>
            <person name="Gnerre S."/>
            <person name="Imsland F."/>
            <person name="Lear T.L."/>
            <person name="Adelson D.L."/>
            <person name="Bailey E."/>
            <person name="Bellone R.R."/>
            <person name="Bloecker H."/>
            <person name="Distl O."/>
            <person name="Edgar R.C."/>
            <person name="Garber M."/>
            <person name="Leeb T."/>
            <person name="Mauceli E."/>
            <person name="MacLeod J.N."/>
            <person name="Penedo M.C.T."/>
            <person name="Raison J.M."/>
            <person name="Sharpe T."/>
            <person name="Vogel J."/>
            <person name="Andersson L."/>
            <person name="Antczak D.F."/>
            <person name="Biagi T."/>
            <person name="Binns M.M."/>
            <person name="Chowdhary B.P."/>
            <person name="Coleman S.J."/>
            <person name="Della Valle G."/>
            <person name="Fryc S."/>
            <person name="Guerin G."/>
            <person name="Hasegawa T."/>
            <person name="Hill E.W."/>
            <person name="Jurka J."/>
            <person name="Kiialainen A."/>
            <person name="Lindgren G."/>
            <person name="Liu J."/>
            <person name="Magnani E."/>
            <person name="Mickelson J.R."/>
            <person name="Murray J."/>
            <person name="Nergadze S.G."/>
            <person name="Onofrio R."/>
            <person name="Pedroni S."/>
            <person name="Piras M.F."/>
            <person name="Raudsepp T."/>
            <person name="Rocchi M."/>
            <person name="Roeed K.H."/>
            <person name="Ryder O.A."/>
            <person name="Searle S."/>
            <person name="Skow L."/>
            <person name="Swinburne J.E."/>
            <person name="Syvaenen A.C."/>
            <person name="Tozaki T."/>
            <person name="Valberg S.J."/>
            <person name="Vaudin M."/>
            <person name="White J.R."/>
            <person name="Zody M.C."/>
            <person name="Lander E.S."/>
            <person name="Lindblad-Toh K."/>
        </authorList>
    </citation>
    <scope>NUCLEOTIDE SEQUENCE [LARGE SCALE GENOMIC DNA]</scope>
    <source>
        <strain evidence="12 13">Thoroughbred</strain>
    </source>
</reference>
<keyword evidence="5 9" id="KW-0067">ATP-binding</keyword>
<feature type="region of interest" description="Disordered" evidence="10">
    <location>
        <begin position="119"/>
        <end position="441"/>
    </location>
</feature>
<dbReference type="SUPFAM" id="SSF48019">
    <property type="entry name" value="post-AAA+ oligomerization domain-like"/>
    <property type="match status" value="1"/>
</dbReference>
<dbReference type="InterPro" id="IPR013725">
    <property type="entry name" value="DNA_replication_fac_RFC1_C"/>
</dbReference>
<dbReference type="GO" id="GO:0003677">
    <property type="term" value="F:DNA binding"/>
    <property type="evidence" value="ECO:0007669"/>
    <property type="project" value="InterPro"/>
</dbReference>
<dbReference type="Ensembl" id="ENSECAT00000035799.3">
    <property type="protein sequence ID" value="ENSECAP00000037767.2"/>
    <property type="gene ID" value="ENSECAG00000024126.4"/>
</dbReference>
<dbReference type="GO" id="GO:0005524">
    <property type="term" value="F:ATP binding"/>
    <property type="evidence" value="ECO:0007669"/>
    <property type="project" value="UniProtKB-UniRule"/>
</dbReference>
<dbReference type="GO" id="GO:0005634">
    <property type="term" value="C:nucleus"/>
    <property type="evidence" value="ECO:0007669"/>
    <property type="project" value="UniProtKB-SubCell"/>
</dbReference>
<dbReference type="GO" id="GO:0006281">
    <property type="term" value="P:DNA repair"/>
    <property type="evidence" value="ECO:0007669"/>
    <property type="project" value="InterPro"/>
</dbReference>
<evidence type="ECO:0000313" key="12">
    <source>
        <dbReference type="Ensembl" id="ENSECAP00000037767.2"/>
    </source>
</evidence>
<comment type="subcellular location">
    <subcellularLocation>
        <location evidence="1 9">Nucleus</location>
    </subcellularLocation>
</comment>
<dbReference type="PANTHER" id="PTHR23389:SF6">
    <property type="entry name" value="REPLICATION FACTOR C SUBUNIT 1"/>
    <property type="match status" value="1"/>
</dbReference>
<dbReference type="AlphaFoldDB" id="A0A3Q2LCJ1"/>
<evidence type="ECO:0000256" key="8">
    <source>
        <dbReference type="ARBA" id="ARBA00064311"/>
    </source>
</evidence>
<feature type="compositionally biased region" description="Basic and acidic residues" evidence="10">
    <location>
        <begin position="176"/>
        <end position="203"/>
    </location>
</feature>
<evidence type="ECO:0000259" key="11">
    <source>
        <dbReference type="SMART" id="SM00382"/>
    </source>
</evidence>
<feature type="compositionally biased region" description="Basic and acidic residues" evidence="10">
    <location>
        <begin position="1029"/>
        <end position="1038"/>
    </location>
</feature>
<dbReference type="InterPro" id="IPR027417">
    <property type="entry name" value="P-loop_NTPase"/>
</dbReference>
<dbReference type="CDD" id="cd00009">
    <property type="entry name" value="AAA"/>
    <property type="match status" value="1"/>
</dbReference>
<protein>
    <recommendedName>
        <fullName evidence="9">Replication factor C subunit 1</fullName>
    </recommendedName>
</protein>
<dbReference type="SUPFAM" id="SSF52540">
    <property type="entry name" value="P-loop containing nucleoside triphosphate hydrolases"/>
    <property type="match status" value="1"/>
</dbReference>
<feature type="compositionally biased region" description="Acidic residues" evidence="10">
    <location>
        <begin position="992"/>
        <end position="1003"/>
    </location>
</feature>
<keyword evidence="13" id="KW-1185">Reference proteome</keyword>
<evidence type="ECO:0000256" key="2">
    <source>
        <dbReference type="ARBA" id="ARBA00006116"/>
    </source>
</evidence>
<feature type="compositionally biased region" description="Basic and acidic residues" evidence="10">
    <location>
        <begin position="390"/>
        <end position="405"/>
    </location>
</feature>